<evidence type="ECO:0000313" key="3">
    <source>
        <dbReference type="Proteomes" id="UP001597480"/>
    </source>
</evidence>
<evidence type="ECO:0000313" key="2">
    <source>
        <dbReference type="EMBL" id="MFD2600478.1"/>
    </source>
</evidence>
<sequence length="543" mass="60654">MKKPLVVVVLLLVGFLLFYLELPVISYGFTGFAIILILMLLVAGFSFAEITQVNKKASFRLTKLSKILFAVVAILIVYVTILPFLTSAPIFWNQSYRELIGEVKAGDKMTNHIAPIAIEKVRVVDEDLAYLLGEKILGSDPALGSKSELGEFFIQKVGDQLYWVAPLQHSGFFKWMNNKAGTEGYVMVSATNERDVKLVQTLNGKDLKIKYQPEAFFGSNVERHAYFNGYMTTGLEDFNFEIDDNGKPYWVATKYDKKVGFSGNDAKGVILIDAQTGEISDYTIADTPKWVDRIQPISFVIDQLNDWGEYIHGYWNWSNEDKLMITEDLTLVYGEDGRPYWYTGVSSVGKDESNIGFVLVDTRTKETHLYHQSGATEYAAQSSAEGKVQEKGYHASLPVPYTINGIPTYVMTLKDEGGLVKMYAMVAIGDYTIVGVGNTMRETLMSFKNVYNMAGNRINPDAKDNRATLKTVVTRIQSDIKNGNSFYYFTVNGNPKIFIGSSQLSNELPVTVVGDSINISFDNDAEEVIDVSSFDNLKLGVKK</sequence>
<keyword evidence="3" id="KW-1185">Reference proteome</keyword>
<organism evidence="2 3">
    <name type="scientific">Flavobacterium suzhouense</name>
    <dbReference type="NCBI Taxonomy" id="1529638"/>
    <lineage>
        <taxon>Bacteria</taxon>
        <taxon>Pseudomonadati</taxon>
        <taxon>Bacteroidota</taxon>
        <taxon>Flavobacteriia</taxon>
        <taxon>Flavobacteriales</taxon>
        <taxon>Flavobacteriaceae</taxon>
        <taxon>Flavobacterium</taxon>
    </lineage>
</organism>
<dbReference type="EMBL" id="JBHUMD010000001">
    <property type="protein sequence ID" value="MFD2600478.1"/>
    <property type="molecule type" value="Genomic_DNA"/>
</dbReference>
<feature type="transmembrane region" description="Helical" evidence="1">
    <location>
        <begin position="67"/>
        <end position="92"/>
    </location>
</feature>
<proteinExistence type="predicted"/>
<keyword evidence="1" id="KW-0472">Membrane</keyword>
<accession>A0ABW5NPC6</accession>
<evidence type="ECO:0000256" key="1">
    <source>
        <dbReference type="SAM" id="Phobius"/>
    </source>
</evidence>
<evidence type="ECO:0008006" key="4">
    <source>
        <dbReference type="Google" id="ProtNLM"/>
    </source>
</evidence>
<feature type="transmembrane region" description="Helical" evidence="1">
    <location>
        <begin position="28"/>
        <end position="47"/>
    </location>
</feature>
<name>A0ABW5NPC6_9FLAO</name>
<comment type="caution">
    <text evidence="2">The sequence shown here is derived from an EMBL/GenBank/DDBJ whole genome shotgun (WGS) entry which is preliminary data.</text>
</comment>
<gene>
    <name evidence="2" type="ORF">ACFSR3_00290</name>
</gene>
<protein>
    <recommendedName>
        <fullName evidence="4">Cell shape-determining protein</fullName>
    </recommendedName>
</protein>
<feature type="transmembrane region" description="Helical" evidence="1">
    <location>
        <begin position="5"/>
        <end position="22"/>
    </location>
</feature>
<keyword evidence="1" id="KW-1133">Transmembrane helix</keyword>
<dbReference type="Proteomes" id="UP001597480">
    <property type="component" value="Unassembled WGS sequence"/>
</dbReference>
<reference evidence="3" key="1">
    <citation type="journal article" date="2019" name="Int. J. Syst. Evol. Microbiol.">
        <title>The Global Catalogue of Microorganisms (GCM) 10K type strain sequencing project: providing services to taxonomists for standard genome sequencing and annotation.</title>
        <authorList>
            <consortium name="The Broad Institute Genomics Platform"/>
            <consortium name="The Broad Institute Genome Sequencing Center for Infectious Disease"/>
            <person name="Wu L."/>
            <person name="Ma J."/>
        </authorList>
    </citation>
    <scope>NUCLEOTIDE SEQUENCE [LARGE SCALE GENOMIC DNA]</scope>
    <source>
        <strain evidence="3">KCTC 42107</strain>
    </source>
</reference>
<dbReference type="RefSeq" id="WP_379819187.1">
    <property type="nucleotide sequence ID" value="NZ_JBHUMD010000001.1"/>
</dbReference>
<keyword evidence="1" id="KW-0812">Transmembrane</keyword>